<protein>
    <recommendedName>
        <fullName evidence="4">Secretion system C-terminal sorting domain-containing protein</fullName>
    </recommendedName>
</protein>
<dbReference type="AlphaFoldDB" id="A0A934X1M4"/>
<gene>
    <name evidence="2" type="ORF">JKA74_16560</name>
</gene>
<proteinExistence type="predicted"/>
<accession>A0A934X1M4</accession>
<reference evidence="2" key="1">
    <citation type="submission" date="2021-01" db="EMBL/GenBank/DDBJ databases">
        <title>Marivirga aurantiaca sp. nov., isolated from intertidal surface sediments.</title>
        <authorList>
            <person name="Zhang M."/>
        </authorList>
    </citation>
    <scope>NUCLEOTIDE SEQUENCE</scope>
    <source>
        <strain evidence="2">S37H4</strain>
    </source>
</reference>
<evidence type="ECO:0000313" key="3">
    <source>
        <dbReference type="Proteomes" id="UP000611723"/>
    </source>
</evidence>
<dbReference type="Proteomes" id="UP000611723">
    <property type="component" value="Unassembled WGS sequence"/>
</dbReference>
<keyword evidence="3" id="KW-1185">Reference proteome</keyword>
<feature type="chain" id="PRO_5037933920" description="Secretion system C-terminal sorting domain-containing protein" evidence="1">
    <location>
        <begin position="22"/>
        <end position="132"/>
    </location>
</feature>
<dbReference type="EMBL" id="JAEQBW010000009">
    <property type="protein sequence ID" value="MBK6266660.1"/>
    <property type="molecule type" value="Genomic_DNA"/>
</dbReference>
<feature type="signal peptide" evidence="1">
    <location>
        <begin position="1"/>
        <end position="21"/>
    </location>
</feature>
<comment type="caution">
    <text evidence="2">The sequence shown here is derived from an EMBL/GenBank/DDBJ whole genome shotgun (WGS) entry which is preliminary data.</text>
</comment>
<name>A0A934X1M4_9BACT</name>
<evidence type="ECO:0000256" key="1">
    <source>
        <dbReference type="SAM" id="SignalP"/>
    </source>
</evidence>
<organism evidence="2 3">
    <name type="scientific">Marivirga aurantiaca</name>
    <dbReference type="NCBI Taxonomy" id="2802615"/>
    <lineage>
        <taxon>Bacteria</taxon>
        <taxon>Pseudomonadati</taxon>
        <taxon>Bacteroidota</taxon>
        <taxon>Cytophagia</taxon>
        <taxon>Cytophagales</taxon>
        <taxon>Marivirgaceae</taxon>
        <taxon>Marivirga</taxon>
    </lineage>
</organism>
<evidence type="ECO:0000313" key="2">
    <source>
        <dbReference type="EMBL" id="MBK6266660.1"/>
    </source>
</evidence>
<dbReference type="RefSeq" id="WP_201432345.1">
    <property type="nucleotide sequence ID" value="NZ_JAEQBW010000009.1"/>
</dbReference>
<keyword evidence="1" id="KW-0732">Signal</keyword>
<evidence type="ECO:0008006" key="4">
    <source>
        <dbReference type="Google" id="ProtNLM"/>
    </source>
</evidence>
<sequence length="132" mass="15227">MIKYILFFLFTLLLCIHIGSAQETKPQKEKNQTQVKGDGEINYPKKILVNPDFDFKLKSTSKGKFILSFFKKQNKAITIKIYDITGNLVLQETVSEDGSFSKEYDLSYYKPKFFVVEVGSSQYNKTKSIITE</sequence>